<evidence type="ECO:0000256" key="5">
    <source>
        <dbReference type="SAM" id="MobiDB-lite"/>
    </source>
</evidence>
<sequence length="374" mass="42029">MQLDYSHHHGLPLNNGQLMFDEDELLFGYGSMPGPGLASNGSVSSAASSYASSFGPHTPLSGTSTPSRNGSFDFNTSRNGSMDSNASFDTNTFDLSPPASTNSSYFPTNIKNEDGSDMCQSAFPLTPSRHPINSWESQMSPSSSMDYYYPESLSQHTLVSTPPGLVLVGQTWESQWGPKWVHGDSPINFENKITPTGLSVSIHGLKIEGSDQHEFEAKRIRMEEAKLRATDLMHQMQQDQRPAVMRSVRMRPVKQQRSRRPTQESDIGTITQSVHHCDYPGCTDGPYRRNEHLKRHQKSKHGDDRYPCEYCDKVVNRKDNWRSHLLLHTQQRGKNGRVKFNPNSIKTFEEERAKISKRATTDAAKVKKRTSTAF</sequence>
<protein>
    <recommendedName>
        <fullName evidence="6">C2H2-type domain-containing protein</fullName>
    </recommendedName>
</protein>
<dbReference type="Proteomes" id="UP001301958">
    <property type="component" value="Unassembled WGS sequence"/>
</dbReference>
<evidence type="ECO:0000256" key="1">
    <source>
        <dbReference type="ARBA" id="ARBA00022723"/>
    </source>
</evidence>
<keyword evidence="3" id="KW-0862">Zinc</keyword>
<dbReference type="GO" id="GO:0000981">
    <property type="term" value="F:DNA-binding transcription factor activity, RNA polymerase II-specific"/>
    <property type="evidence" value="ECO:0007669"/>
    <property type="project" value="TreeGrafter"/>
</dbReference>
<keyword evidence="1" id="KW-0479">Metal-binding</keyword>
<comment type="caution">
    <text evidence="7">The sequence shown here is derived from an EMBL/GenBank/DDBJ whole genome shotgun (WGS) entry which is preliminary data.</text>
</comment>
<feature type="compositionally biased region" description="Polar residues" evidence="5">
    <location>
        <begin position="60"/>
        <end position="78"/>
    </location>
</feature>
<dbReference type="InterPro" id="IPR013087">
    <property type="entry name" value="Znf_C2H2_type"/>
</dbReference>
<evidence type="ECO:0000313" key="8">
    <source>
        <dbReference type="Proteomes" id="UP001301958"/>
    </source>
</evidence>
<dbReference type="GO" id="GO:0000978">
    <property type="term" value="F:RNA polymerase II cis-regulatory region sequence-specific DNA binding"/>
    <property type="evidence" value="ECO:0007669"/>
    <property type="project" value="TreeGrafter"/>
</dbReference>
<evidence type="ECO:0000256" key="2">
    <source>
        <dbReference type="ARBA" id="ARBA00022771"/>
    </source>
</evidence>
<dbReference type="AlphaFoldDB" id="A0AAN7H2V4"/>
<evidence type="ECO:0000259" key="6">
    <source>
        <dbReference type="PROSITE" id="PS50157"/>
    </source>
</evidence>
<keyword evidence="8" id="KW-1185">Reference proteome</keyword>
<proteinExistence type="predicted"/>
<dbReference type="Gene3D" id="3.30.160.60">
    <property type="entry name" value="Classic Zinc Finger"/>
    <property type="match status" value="1"/>
</dbReference>
<evidence type="ECO:0000313" key="7">
    <source>
        <dbReference type="EMBL" id="KAK4226489.1"/>
    </source>
</evidence>
<keyword evidence="2 4" id="KW-0863">Zinc-finger</keyword>
<feature type="compositionally biased region" description="Basic residues" evidence="5">
    <location>
        <begin position="248"/>
        <end position="260"/>
    </location>
</feature>
<dbReference type="InterPro" id="IPR036236">
    <property type="entry name" value="Znf_C2H2_sf"/>
</dbReference>
<dbReference type="PROSITE" id="PS00028">
    <property type="entry name" value="ZINC_FINGER_C2H2_1"/>
    <property type="match status" value="1"/>
</dbReference>
<accession>A0AAN7H2V4</accession>
<dbReference type="SMART" id="SM00355">
    <property type="entry name" value="ZnF_C2H2"/>
    <property type="match status" value="2"/>
</dbReference>
<dbReference type="EMBL" id="MU865347">
    <property type="protein sequence ID" value="KAK4226489.1"/>
    <property type="molecule type" value="Genomic_DNA"/>
</dbReference>
<dbReference type="PROSITE" id="PS50157">
    <property type="entry name" value="ZINC_FINGER_C2H2_2"/>
    <property type="match status" value="1"/>
</dbReference>
<evidence type="ECO:0000256" key="4">
    <source>
        <dbReference type="PROSITE-ProRule" id="PRU00042"/>
    </source>
</evidence>
<evidence type="ECO:0000256" key="3">
    <source>
        <dbReference type="ARBA" id="ARBA00022833"/>
    </source>
</evidence>
<name>A0AAN7H2V4_9PEZI</name>
<feature type="region of interest" description="Disordered" evidence="5">
    <location>
        <begin position="54"/>
        <end position="78"/>
    </location>
</feature>
<dbReference type="PANTHER" id="PTHR23235:SF120">
    <property type="entry name" value="KRUPPEL-LIKE FACTOR 15"/>
    <property type="match status" value="1"/>
</dbReference>
<dbReference type="Pfam" id="PF00096">
    <property type="entry name" value="zf-C2H2"/>
    <property type="match status" value="1"/>
</dbReference>
<feature type="region of interest" description="Disordered" evidence="5">
    <location>
        <begin position="236"/>
        <end position="265"/>
    </location>
</feature>
<dbReference type="SUPFAM" id="SSF57667">
    <property type="entry name" value="beta-beta-alpha zinc fingers"/>
    <property type="match status" value="1"/>
</dbReference>
<gene>
    <name evidence="7" type="ORF">QBC38DRAFT_229865</name>
</gene>
<dbReference type="PANTHER" id="PTHR23235">
    <property type="entry name" value="KRUEPPEL-LIKE TRANSCRIPTION FACTOR"/>
    <property type="match status" value="1"/>
</dbReference>
<organism evidence="7 8">
    <name type="scientific">Podospora fimiseda</name>
    <dbReference type="NCBI Taxonomy" id="252190"/>
    <lineage>
        <taxon>Eukaryota</taxon>
        <taxon>Fungi</taxon>
        <taxon>Dikarya</taxon>
        <taxon>Ascomycota</taxon>
        <taxon>Pezizomycotina</taxon>
        <taxon>Sordariomycetes</taxon>
        <taxon>Sordariomycetidae</taxon>
        <taxon>Sordariales</taxon>
        <taxon>Podosporaceae</taxon>
        <taxon>Podospora</taxon>
    </lineage>
</organism>
<dbReference type="GO" id="GO:0008270">
    <property type="term" value="F:zinc ion binding"/>
    <property type="evidence" value="ECO:0007669"/>
    <property type="project" value="UniProtKB-KW"/>
</dbReference>
<reference evidence="7" key="1">
    <citation type="journal article" date="2023" name="Mol. Phylogenet. Evol.">
        <title>Genome-scale phylogeny and comparative genomics of the fungal order Sordariales.</title>
        <authorList>
            <person name="Hensen N."/>
            <person name="Bonometti L."/>
            <person name="Westerberg I."/>
            <person name="Brannstrom I.O."/>
            <person name="Guillou S."/>
            <person name="Cros-Aarteil S."/>
            <person name="Calhoun S."/>
            <person name="Haridas S."/>
            <person name="Kuo A."/>
            <person name="Mondo S."/>
            <person name="Pangilinan J."/>
            <person name="Riley R."/>
            <person name="LaButti K."/>
            <person name="Andreopoulos B."/>
            <person name="Lipzen A."/>
            <person name="Chen C."/>
            <person name="Yan M."/>
            <person name="Daum C."/>
            <person name="Ng V."/>
            <person name="Clum A."/>
            <person name="Steindorff A."/>
            <person name="Ohm R.A."/>
            <person name="Martin F."/>
            <person name="Silar P."/>
            <person name="Natvig D.O."/>
            <person name="Lalanne C."/>
            <person name="Gautier V."/>
            <person name="Ament-Velasquez S.L."/>
            <person name="Kruys A."/>
            <person name="Hutchinson M.I."/>
            <person name="Powell A.J."/>
            <person name="Barry K."/>
            <person name="Miller A.N."/>
            <person name="Grigoriev I.V."/>
            <person name="Debuchy R."/>
            <person name="Gladieux P."/>
            <person name="Hiltunen Thoren M."/>
            <person name="Johannesson H."/>
        </authorList>
    </citation>
    <scope>NUCLEOTIDE SEQUENCE</scope>
    <source>
        <strain evidence="7">CBS 990.96</strain>
    </source>
</reference>
<reference evidence="7" key="2">
    <citation type="submission" date="2023-05" db="EMBL/GenBank/DDBJ databases">
        <authorList>
            <consortium name="Lawrence Berkeley National Laboratory"/>
            <person name="Steindorff A."/>
            <person name="Hensen N."/>
            <person name="Bonometti L."/>
            <person name="Westerberg I."/>
            <person name="Brannstrom I.O."/>
            <person name="Guillou S."/>
            <person name="Cros-Aarteil S."/>
            <person name="Calhoun S."/>
            <person name="Haridas S."/>
            <person name="Kuo A."/>
            <person name="Mondo S."/>
            <person name="Pangilinan J."/>
            <person name="Riley R."/>
            <person name="Labutti K."/>
            <person name="Andreopoulos B."/>
            <person name="Lipzen A."/>
            <person name="Chen C."/>
            <person name="Yanf M."/>
            <person name="Daum C."/>
            <person name="Ng V."/>
            <person name="Clum A."/>
            <person name="Ohm R."/>
            <person name="Martin F."/>
            <person name="Silar P."/>
            <person name="Natvig D."/>
            <person name="Lalanne C."/>
            <person name="Gautier V."/>
            <person name="Ament-Velasquez S.L."/>
            <person name="Kruys A."/>
            <person name="Hutchinson M.I."/>
            <person name="Powell A.J."/>
            <person name="Barry K."/>
            <person name="Miller A.N."/>
            <person name="Grigoriev I.V."/>
            <person name="Debuchy R."/>
            <person name="Gladieux P."/>
            <person name="Thoren M.H."/>
            <person name="Johannesson H."/>
        </authorList>
    </citation>
    <scope>NUCLEOTIDE SEQUENCE</scope>
    <source>
        <strain evidence="7">CBS 990.96</strain>
    </source>
</reference>
<feature type="domain" description="C2H2-type" evidence="6">
    <location>
        <begin position="306"/>
        <end position="333"/>
    </location>
</feature>